<feature type="compositionally biased region" description="Basic and acidic residues" evidence="1">
    <location>
        <begin position="86"/>
        <end position="112"/>
    </location>
</feature>
<feature type="compositionally biased region" description="Basic and acidic residues" evidence="1">
    <location>
        <begin position="128"/>
        <end position="172"/>
    </location>
</feature>
<evidence type="ECO:0000256" key="1">
    <source>
        <dbReference type="SAM" id="MobiDB-lite"/>
    </source>
</evidence>
<protein>
    <submittedName>
        <fullName evidence="2">Uncharacterized protein</fullName>
    </submittedName>
</protein>
<dbReference type="EMBL" id="VBOR01000061">
    <property type="protein sequence ID" value="TMQ49118.1"/>
    <property type="molecule type" value="Genomic_DNA"/>
</dbReference>
<evidence type="ECO:0000313" key="3">
    <source>
        <dbReference type="Proteomes" id="UP000316292"/>
    </source>
</evidence>
<reference evidence="2 3" key="1">
    <citation type="journal article" date="2019" name="Nat. Microbiol.">
        <title>Mediterranean grassland soil C-N compound turnover is dependent on rainfall and depth, and is mediated by genomically divergent microorganisms.</title>
        <authorList>
            <person name="Diamond S."/>
            <person name="Andeer P.F."/>
            <person name="Li Z."/>
            <person name="Crits-Christoph A."/>
            <person name="Burstein D."/>
            <person name="Anantharaman K."/>
            <person name="Lane K.R."/>
            <person name="Thomas B.C."/>
            <person name="Pan C."/>
            <person name="Northen T.R."/>
            <person name="Banfield J.F."/>
        </authorList>
    </citation>
    <scope>NUCLEOTIDE SEQUENCE [LARGE SCALE GENOMIC DNA]</scope>
    <source>
        <strain evidence="2">WS_1</strain>
    </source>
</reference>
<feature type="region of interest" description="Disordered" evidence="1">
    <location>
        <begin position="67"/>
        <end position="198"/>
    </location>
</feature>
<gene>
    <name evidence="2" type="ORF">E6K71_05790</name>
</gene>
<accession>A0A538SCM1</accession>
<feature type="region of interest" description="Disordered" evidence="1">
    <location>
        <begin position="1"/>
        <end position="27"/>
    </location>
</feature>
<evidence type="ECO:0000313" key="2">
    <source>
        <dbReference type="EMBL" id="TMQ49118.1"/>
    </source>
</evidence>
<dbReference type="AlphaFoldDB" id="A0A538SCM1"/>
<dbReference type="Proteomes" id="UP000316292">
    <property type="component" value="Unassembled WGS sequence"/>
</dbReference>
<name>A0A538SCM1_UNCEI</name>
<comment type="caution">
    <text evidence="2">The sequence shown here is derived from an EMBL/GenBank/DDBJ whole genome shotgun (WGS) entry which is preliminary data.</text>
</comment>
<organism evidence="2 3">
    <name type="scientific">Eiseniibacteriota bacterium</name>
    <dbReference type="NCBI Taxonomy" id="2212470"/>
    <lineage>
        <taxon>Bacteria</taxon>
        <taxon>Candidatus Eiseniibacteriota</taxon>
    </lineage>
</organism>
<sequence>MYTCPHPGTTAERTITKKGRERRGRESGRAGFAFAMGAGAGAAAGVGVGAGADVRAGCGGTGAWARAAAPLRRSAARTSARAALLPRERVRDGEKEKEDPTETIDSDHDSVREIMPQGRIPQQILEPFPERDHQHDENHEGPLPGQRDDDDRSQEPDYPRIAPIERDQRMQEPVHAPLPLLPGLGGGNVWESNPPRTV</sequence>
<feature type="compositionally biased region" description="Low complexity" evidence="1">
    <location>
        <begin position="67"/>
        <end position="85"/>
    </location>
</feature>
<proteinExistence type="predicted"/>